<evidence type="ECO:0000259" key="3">
    <source>
        <dbReference type="Pfam" id="PF02543"/>
    </source>
</evidence>
<keyword evidence="5" id="KW-0808">Transferase</keyword>
<evidence type="ECO:0000256" key="1">
    <source>
        <dbReference type="ARBA" id="ARBA00006129"/>
    </source>
</evidence>
<dbReference type="InterPro" id="IPR043129">
    <property type="entry name" value="ATPase_NBD"/>
</dbReference>
<dbReference type="Pfam" id="PF16861">
    <property type="entry name" value="Carbam_trans_C"/>
    <property type="match status" value="1"/>
</dbReference>
<protein>
    <submittedName>
        <fullName evidence="5">Carbamoyltransferase</fullName>
    </submittedName>
</protein>
<keyword evidence="6" id="KW-1185">Reference proteome</keyword>
<dbReference type="CDD" id="cd24098">
    <property type="entry name" value="ASKHA_NBD_TobZ_N"/>
    <property type="match status" value="1"/>
</dbReference>
<dbReference type="Gene3D" id="3.90.870.20">
    <property type="entry name" value="Carbamoyltransferase, C-terminal domain"/>
    <property type="match status" value="1"/>
</dbReference>
<dbReference type="InterPro" id="IPR003696">
    <property type="entry name" value="Carbtransf_dom"/>
</dbReference>
<dbReference type="EMBL" id="LT629740">
    <property type="protein sequence ID" value="SDS47016.1"/>
    <property type="molecule type" value="Genomic_DNA"/>
</dbReference>
<dbReference type="AlphaFoldDB" id="A0A1H1SH15"/>
<dbReference type="InterPro" id="IPR031730">
    <property type="entry name" value="Carbam_trans_C"/>
</dbReference>
<evidence type="ECO:0000313" key="5">
    <source>
        <dbReference type="EMBL" id="SDS47016.1"/>
    </source>
</evidence>
<dbReference type="InterPro" id="IPR038152">
    <property type="entry name" value="Carbam_trans_C_sf"/>
</dbReference>
<name>A0A1H1SH15_MUCMA</name>
<dbReference type="GO" id="GO:0016740">
    <property type="term" value="F:transferase activity"/>
    <property type="evidence" value="ECO:0007669"/>
    <property type="project" value="UniProtKB-KW"/>
</dbReference>
<sequence length="625" mass="70242">MAIGHIFPATRLVTYPGPGIGACAFYLLAVLGMYILGISAYFHDSAACLLKDDHIIAAVQEERFTRKKNDDSFPEQSIKYCLREAGITLKDVGYVVFYEKPFLKFERLLETYFAFAPDGFVSFLKAMPVWITEKLFLKRNLRKALKNIDAEWNNELLFTTHHQSHAASAFYPSPFNDAVILTADGVGEWSTTSVAIGNKNDIKFVKEIRFPSSIGLLYSAFTYYLGFKVNVDEYKVMGLAPYGKPVYVDVILNNLIDLKDDGSFWLDMQYFNYCTGLTMTSSRFHELFGSKPRVQQQEITQFHMDIACSIQAVAEQVMLKIATALYKEYKLENLCMAGGVALNCVANGRILKESGFKNIWIQPAAGDAGGALGAAYAVYYQYLGNSRDETAHDKMQNALLGPHYNTADIKQQLISNGIAFKEPAPDDYYKTIARYIADGKVVGYFKGRMEFGPRALGARSIIADPRNADMQSILNQKIKFRESFRPFAPAILEEYAADFFETDVPSPYMLVVADVKPNCRLPLSNQDEQRSGFEKLKIVRSVIPAVTHVNNSARLQTVNKTLHPDFYNLINAFYELTNYPLLINTSFNRMDEPIVNTPVEALACFNQTGMDVLVLEDLIITKSSS</sequence>
<feature type="transmembrane region" description="Helical" evidence="2">
    <location>
        <begin position="20"/>
        <end position="42"/>
    </location>
</feature>
<dbReference type="STRING" id="652787.SAMN05216490_1211"/>
<comment type="similarity">
    <text evidence="1">Belongs to the NodU/CmcH family.</text>
</comment>
<feature type="domain" description="Carbamoyltransferase C-terminal" evidence="4">
    <location>
        <begin position="433"/>
        <end position="622"/>
    </location>
</feature>
<dbReference type="PANTHER" id="PTHR34847:SF1">
    <property type="entry name" value="NODULATION PROTEIN U"/>
    <property type="match status" value="1"/>
</dbReference>
<dbReference type="PANTHER" id="PTHR34847">
    <property type="entry name" value="NODULATION PROTEIN U"/>
    <property type="match status" value="1"/>
</dbReference>
<evidence type="ECO:0000259" key="4">
    <source>
        <dbReference type="Pfam" id="PF16861"/>
    </source>
</evidence>
<keyword evidence="2" id="KW-1133">Transmembrane helix</keyword>
<evidence type="ECO:0000256" key="2">
    <source>
        <dbReference type="SAM" id="Phobius"/>
    </source>
</evidence>
<proteinExistence type="inferred from homology"/>
<reference evidence="5 6" key="1">
    <citation type="submission" date="2016-10" db="EMBL/GenBank/DDBJ databases">
        <authorList>
            <person name="de Groot N.N."/>
        </authorList>
    </citation>
    <scope>NUCLEOTIDE SEQUENCE [LARGE SCALE GENOMIC DNA]</scope>
    <source>
        <strain evidence="5 6">MP1X4</strain>
    </source>
</reference>
<organism evidence="5 6">
    <name type="scientific">Mucilaginibacter mallensis</name>
    <dbReference type="NCBI Taxonomy" id="652787"/>
    <lineage>
        <taxon>Bacteria</taxon>
        <taxon>Pseudomonadati</taxon>
        <taxon>Bacteroidota</taxon>
        <taxon>Sphingobacteriia</taxon>
        <taxon>Sphingobacteriales</taxon>
        <taxon>Sphingobacteriaceae</taxon>
        <taxon>Mucilaginibacter</taxon>
    </lineage>
</organism>
<dbReference type="Gene3D" id="3.30.420.40">
    <property type="match status" value="2"/>
</dbReference>
<gene>
    <name evidence="5" type="ORF">SAMN05216490_1211</name>
</gene>
<accession>A0A1H1SH15</accession>
<dbReference type="Proteomes" id="UP000199679">
    <property type="component" value="Chromosome I"/>
</dbReference>
<dbReference type="SUPFAM" id="SSF53067">
    <property type="entry name" value="Actin-like ATPase domain"/>
    <property type="match status" value="1"/>
</dbReference>
<keyword evidence="2" id="KW-0472">Membrane</keyword>
<evidence type="ECO:0000313" key="6">
    <source>
        <dbReference type="Proteomes" id="UP000199679"/>
    </source>
</evidence>
<dbReference type="Pfam" id="PF02543">
    <property type="entry name" value="Carbam_trans_N"/>
    <property type="match status" value="1"/>
</dbReference>
<feature type="domain" description="Carbamoyltransferase" evidence="3">
    <location>
        <begin position="35"/>
        <end position="375"/>
    </location>
</feature>
<keyword evidence="2" id="KW-0812">Transmembrane</keyword>
<dbReference type="InterPro" id="IPR051338">
    <property type="entry name" value="NodU/CmcH_Carbamoyltrnsfr"/>
</dbReference>